<name>A0A444RS23_VERDA</name>
<gene>
    <name evidence="3" type="ORF">VDGE_03663</name>
</gene>
<proteinExistence type="predicted"/>
<evidence type="ECO:0000256" key="1">
    <source>
        <dbReference type="SAM" id="MobiDB-lite"/>
    </source>
</evidence>
<dbReference type="Proteomes" id="UP000288725">
    <property type="component" value="Chromosome 3"/>
</dbReference>
<evidence type="ECO:0000313" key="3">
    <source>
        <dbReference type="EMBL" id="RXG44033.1"/>
    </source>
</evidence>
<keyword evidence="2" id="KW-1133">Transmembrane helix</keyword>
<dbReference type="PANTHER" id="PTHR16861">
    <property type="entry name" value="GLYCOPROTEIN 38"/>
    <property type="match status" value="1"/>
</dbReference>
<sequence>MHHPLLPQAASLPSQPGNPFQHFLLFAPQGSLWLQFGQILHAHAIAMSDNQYDKGGLGLSCPEGGHFYICEGDATEFIGCCNSNPCGDNDGNCPTSDLRVSSFSSNRYANIPAQSCDDARGARIWWTCRDNKPPFLGCCTSNPCGEGCPQDHLIAAVLSPSDDDRLPFLPSPATTTSASTPPASSSTSSPSGGAESGGSSRLSSGAIAGIVIGAAAGIAILAVVIWACFRRARKSREEGHTEQHTFSPEMASQSPPFDKTRQSHLSYATTAIPPSYGSTPGSPEGQFQDAHHMHSPTSTSRTYSPYSQHKDVEHTHSRHISVVSGVSALSGGIESNLNTVSEIDGIERQAPVVELPADEAPPNTQVSSSPSPPLGSPGWHSSRGVEAPRSPGRWTTR</sequence>
<comment type="caution">
    <text evidence="3">The sequence shown here is derived from an EMBL/GenBank/DDBJ whole genome shotgun (WGS) entry which is preliminary data.</text>
</comment>
<feature type="region of interest" description="Disordered" evidence="1">
    <location>
        <begin position="165"/>
        <end position="200"/>
    </location>
</feature>
<keyword evidence="2" id="KW-0812">Transmembrane</keyword>
<feature type="transmembrane region" description="Helical" evidence="2">
    <location>
        <begin position="206"/>
        <end position="229"/>
    </location>
</feature>
<feature type="region of interest" description="Disordered" evidence="1">
    <location>
        <begin position="349"/>
        <end position="397"/>
    </location>
</feature>
<evidence type="ECO:0000256" key="2">
    <source>
        <dbReference type="SAM" id="Phobius"/>
    </source>
</evidence>
<dbReference type="PANTHER" id="PTHR16861:SF4">
    <property type="entry name" value="SH3 DOMAIN PROTEIN (AFU_ORTHOLOGUE AFUA_1G13610)"/>
    <property type="match status" value="1"/>
</dbReference>
<dbReference type="EMBL" id="RSDZ01000097">
    <property type="protein sequence ID" value="RXG44033.1"/>
    <property type="molecule type" value="Genomic_DNA"/>
</dbReference>
<feature type="compositionally biased region" description="Low complexity" evidence="1">
    <location>
        <begin position="295"/>
        <end position="307"/>
    </location>
</feature>
<dbReference type="AlphaFoldDB" id="A0A444RS23"/>
<organism evidence="3 4">
    <name type="scientific">Verticillium dahliae</name>
    <name type="common">Verticillium wilt</name>
    <dbReference type="NCBI Taxonomy" id="27337"/>
    <lineage>
        <taxon>Eukaryota</taxon>
        <taxon>Fungi</taxon>
        <taxon>Dikarya</taxon>
        <taxon>Ascomycota</taxon>
        <taxon>Pezizomycotina</taxon>
        <taxon>Sordariomycetes</taxon>
        <taxon>Hypocreomycetidae</taxon>
        <taxon>Glomerellales</taxon>
        <taxon>Plectosphaerellaceae</taxon>
        <taxon>Verticillium</taxon>
    </lineage>
</organism>
<accession>A0A444RS23</accession>
<reference evidence="3 4" key="1">
    <citation type="submission" date="2018-12" db="EMBL/GenBank/DDBJ databases">
        <title>Genome of Verticillium dahliae isolate Getta Getta.</title>
        <authorList>
            <person name="Gardiner D.M."/>
        </authorList>
    </citation>
    <scope>NUCLEOTIDE SEQUENCE [LARGE SCALE GENOMIC DNA]</scope>
    <source>
        <strain evidence="3 4">Getta Getta</strain>
    </source>
</reference>
<evidence type="ECO:0000313" key="4">
    <source>
        <dbReference type="Proteomes" id="UP000288725"/>
    </source>
</evidence>
<keyword evidence="2" id="KW-0472">Membrane</keyword>
<feature type="compositionally biased region" description="Low complexity" evidence="1">
    <location>
        <begin position="171"/>
        <end position="200"/>
    </location>
</feature>
<protein>
    <submittedName>
        <fullName evidence="3">Uncharacterized protein</fullName>
    </submittedName>
</protein>
<feature type="region of interest" description="Disordered" evidence="1">
    <location>
        <begin position="238"/>
        <end position="316"/>
    </location>
</feature>
<feature type="compositionally biased region" description="Polar residues" evidence="1">
    <location>
        <begin position="244"/>
        <end position="255"/>
    </location>
</feature>